<organism evidence="7 8">
    <name type="scientific">Kalanchoe fedtschenkoi</name>
    <name type="common">Lavender scallops</name>
    <name type="synonym">South American air plant</name>
    <dbReference type="NCBI Taxonomy" id="63787"/>
    <lineage>
        <taxon>Eukaryota</taxon>
        <taxon>Viridiplantae</taxon>
        <taxon>Streptophyta</taxon>
        <taxon>Embryophyta</taxon>
        <taxon>Tracheophyta</taxon>
        <taxon>Spermatophyta</taxon>
        <taxon>Magnoliopsida</taxon>
        <taxon>eudicotyledons</taxon>
        <taxon>Gunneridae</taxon>
        <taxon>Pentapetalae</taxon>
        <taxon>Saxifragales</taxon>
        <taxon>Crassulaceae</taxon>
        <taxon>Kalanchoe</taxon>
    </lineage>
</organism>
<dbReference type="InterPro" id="IPR024097">
    <property type="entry name" value="bHLH_ZIP_TF"/>
</dbReference>
<accession>A0A7N0TN40</accession>
<feature type="domain" description="BHLH" evidence="6">
    <location>
        <begin position="28"/>
        <end position="78"/>
    </location>
</feature>
<dbReference type="Proteomes" id="UP000594263">
    <property type="component" value="Unplaced"/>
</dbReference>
<dbReference type="InterPro" id="IPR011598">
    <property type="entry name" value="bHLH_dom"/>
</dbReference>
<dbReference type="GO" id="GO:0005634">
    <property type="term" value="C:nucleus"/>
    <property type="evidence" value="ECO:0007669"/>
    <property type="project" value="UniProtKB-SubCell"/>
</dbReference>
<dbReference type="PROSITE" id="PS50888">
    <property type="entry name" value="BHLH"/>
    <property type="match status" value="1"/>
</dbReference>
<sequence>MGARNHDRRQANFQSDFNTRHLQRQRRLFQAANCFCVQVRREKIGQRMRILQDVVPGCNKITGKAGMLDEIINYVQVLQRQVEFLSMKLATVTIAHDFNNIINIPSAVHTGVAVTDAISHAHLFFNQSYASNITETGQNSFDTARGSTMSTPTSVHKYFLDAAGFTPPLTWNPDFQAVPGQTFHQSRSGTFSSHPPEADTTSMSNQFTMF</sequence>
<evidence type="ECO:0000313" key="8">
    <source>
        <dbReference type="Proteomes" id="UP000594263"/>
    </source>
</evidence>
<proteinExistence type="predicted"/>
<dbReference type="SUPFAM" id="SSF47459">
    <property type="entry name" value="HLH, helix-loop-helix DNA-binding domain"/>
    <property type="match status" value="1"/>
</dbReference>
<dbReference type="PANTHER" id="PTHR12565:SF184">
    <property type="entry name" value="BHLH TRANSCRIPTION FACTOR"/>
    <property type="match status" value="1"/>
</dbReference>
<dbReference type="GO" id="GO:0046983">
    <property type="term" value="F:protein dimerization activity"/>
    <property type="evidence" value="ECO:0007669"/>
    <property type="project" value="InterPro"/>
</dbReference>
<dbReference type="EnsemblPlants" id="Kaladp0040s0065.1.v1.1">
    <property type="protein sequence ID" value="Kaladp0040s0065.1.v1.1"/>
    <property type="gene ID" value="Kaladp0040s0065.v1.1"/>
</dbReference>
<dbReference type="Gene3D" id="4.10.280.10">
    <property type="entry name" value="Helix-loop-helix DNA-binding domain"/>
    <property type="match status" value="1"/>
</dbReference>
<evidence type="ECO:0000256" key="3">
    <source>
        <dbReference type="ARBA" id="ARBA00023163"/>
    </source>
</evidence>
<keyword evidence="2" id="KW-0805">Transcription regulation</keyword>
<dbReference type="Gramene" id="Kaladp0040s0065.1.v1.1">
    <property type="protein sequence ID" value="Kaladp0040s0065.1.v1.1"/>
    <property type="gene ID" value="Kaladp0040s0065.v1.1"/>
</dbReference>
<name>A0A7N0TN40_KALFE</name>
<dbReference type="PANTHER" id="PTHR12565">
    <property type="entry name" value="STEROL REGULATORY ELEMENT-BINDING PROTEIN"/>
    <property type="match status" value="1"/>
</dbReference>
<dbReference type="GO" id="GO:0003700">
    <property type="term" value="F:DNA-binding transcription factor activity"/>
    <property type="evidence" value="ECO:0007669"/>
    <property type="project" value="TreeGrafter"/>
</dbReference>
<dbReference type="AlphaFoldDB" id="A0A7N0TN40"/>
<evidence type="ECO:0000259" key="6">
    <source>
        <dbReference type="PROSITE" id="PS50888"/>
    </source>
</evidence>
<evidence type="ECO:0000313" key="7">
    <source>
        <dbReference type="EnsemblPlants" id="Kaladp0040s0065.1.v1.1"/>
    </source>
</evidence>
<evidence type="ECO:0000256" key="4">
    <source>
        <dbReference type="ARBA" id="ARBA00023242"/>
    </source>
</evidence>
<keyword evidence="8" id="KW-1185">Reference proteome</keyword>
<keyword evidence="4" id="KW-0539">Nucleus</keyword>
<evidence type="ECO:0000256" key="5">
    <source>
        <dbReference type="SAM" id="MobiDB-lite"/>
    </source>
</evidence>
<keyword evidence="3" id="KW-0804">Transcription</keyword>
<evidence type="ECO:0000256" key="1">
    <source>
        <dbReference type="ARBA" id="ARBA00004123"/>
    </source>
</evidence>
<feature type="region of interest" description="Disordered" evidence="5">
    <location>
        <begin position="182"/>
        <end position="210"/>
    </location>
</feature>
<evidence type="ECO:0000256" key="2">
    <source>
        <dbReference type="ARBA" id="ARBA00023015"/>
    </source>
</evidence>
<comment type="subcellular location">
    <subcellularLocation>
        <location evidence="1">Nucleus</location>
    </subcellularLocation>
</comment>
<protein>
    <recommendedName>
        <fullName evidence="6">BHLH domain-containing protein</fullName>
    </recommendedName>
</protein>
<dbReference type="InterPro" id="IPR036638">
    <property type="entry name" value="HLH_DNA-bd_sf"/>
</dbReference>
<reference evidence="7" key="1">
    <citation type="submission" date="2021-01" db="UniProtKB">
        <authorList>
            <consortium name="EnsemblPlants"/>
        </authorList>
    </citation>
    <scope>IDENTIFICATION</scope>
</reference>